<dbReference type="EMBL" id="LVLJ01001645">
    <property type="protein sequence ID" value="OAE28830.1"/>
    <property type="molecule type" value="Genomic_DNA"/>
</dbReference>
<feature type="chain" id="PRO_5008052357" evidence="1">
    <location>
        <begin position="25"/>
        <end position="193"/>
    </location>
</feature>
<gene>
    <name evidence="2" type="ORF">AXG93_684s1080</name>
</gene>
<evidence type="ECO:0000313" key="3">
    <source>
        <dbReference type="Proteomes" id="UP000077202"/>
    </source>
</evidence>
<dbReference type="PANTHER" id="PTHR35567">
    <property type="entry name" value="MALATE DEHYDROGENASE (AFU_ORTHOLOGUE AFUA_2G13800)"/>
    <property type="match status" value="1"/>
</dbReference>
<dbReference type="AlphaFoldDB" id="A0A176W6S6"/>
<sequence>MTSSRAQVLLLSLLAALIISCAHGACTTPFSSEDAQSVFVPSDLDPALIPPEGNVPIAQLFAVGDQVYTANGTAWILTGATAELYNSRSEKVGVHFYLPQVDPKGGQPSWKTDCPPSLVTAKVVSKAQVESNSIVWALLKSTNSQGSSGLFGDVSYLQRLFTKNGLPPSFPPTEVNAIFKSPYTSFYVYYKQL</sequence>
<keyword evidence="3" id="KW-1185">Reference proteome</keyword>
<name>A0A176W6S6_MARPO</name>
<proteinExistence type="predicted"/>
<dbReference type="InterPro" id="IPR021851">
    <property type="entry name" value="DUF3455"/>
</dbReference>
<feature type="signal peptide" evidence="1">
    <location>
        <begin position="1"/>
        <end position="24"/>
    </location>
</feature>
<dbReference type="Proteomes" id="UP000077202">
    <property type="component" value="Unassembled WGS sequence"/>
</dbReference>
<dbReference type="Pfam" id="PF11937">
    <property type="entry name" value="DUF3455"/>
    <property type="match status" value="1"/>
</dbReference>
<evidence type="ECO:0000313" key="2">
    <source>
        <dbReference type="EMBL" id="OAE28830.1"/>
    </source>
</evidence>
<reference evidence="2" key="1">
    <citation type="submission" date="2016-03" db="EMBL/GenBank/DDBJ databases">
        <title>Mechanisms controlling the formation of the plant cell surface in tip-growing cells are functionally conserved among land plants.</title>
        <authorList>
            <person name="Honkanen S."/>
            <person name="Jones V.A."/>
            <person name="Morieri G."/>
            <person name="Champion C."/>
            <person name="Hetherington A.J."/>
            <person name="Kelly S."/>
            <person name="Saint-Marcoux D."/>
            <person name="Proust H."/>
            <person name="Prescott H."/>
            <person name="Dolan L."/>
        </authorList>
    </citation>
    <scope>NUCLEOTIDE SEQUENCE [LARGE SCALE GENOMIC DNA]</scope>
    <source>
        <tissue evidence="2">Whole gametophyte</tissue>
    </source>
</reference>
<evidence type="ECO:0000256" key="1">
    <source>
        <dbReference type="SAM" id="SignalP"/>
    </source>
</evidence>
<protein>
    <submittedName>
        <fullName evidence="2">Uncharacterized protein</fullName>
    </submittedName>
</protein>
<keyword evidence="1" id="KW-0732">Signal</keyword>
<comment type="caution">
    <text evidence="2">The sequence shown here is derived from an EMBL/GenBank/DDBJ whole genome shotgun (WGS) entry which is preliminary data.</text>
</comment>
<organism evidence="2 3">
    <name type="scientific">Marchantia polymorpha subsp. ruderalis</name>
    <dbReference type="NCBI Taxonomy" id="1480154"/>
    <lineage>
        <taxon>Eukaryota</taxon>
        <taxon>Viridiplantae</taxon>
        <taxon>Streptophyta</taxon>
        <taxon>Embryophyta</taxon>
        <taxon>Marchantiophyta</taxon>
        <taxon>Marchantiopsida</taxon>
        <taxon>Marchantiidae</taxon>
        <taxon>Marchantiales</taxon>
        <taxon>Marchantiaceae</taxon>
        <taxon>Marchantia</taxon>
    </lineage>
</organism>
<dbReference type="PANTHER" id="PTHR35567:SF1">
    <property type="entry name" value="CONSERVED FUNGAL PROTEIN (AFU_ORTHOLOGUE AFUA_1G14230)"/>
    <property type="match status" value="1"/>
</dbReference>
<accession>A0A176W6S6</accession>
<dbReference type="PROSITE" id="PS51257">
    <property type="entry name" value="PROKAR_LIPOPROTEIN"/>
    <property type="match status" value="1"/>
</dbReference>